<sequence>MDWQTPEDTVPSAFISEANARSLIGKPPVTGAWREGDPEGIRQFLSIGALPLERGGELPVVRVAFETFGTLNPSGTNAVLIVHALTGDSHLIGDPGPGHPTGGWWGGIVGPGKAVDTEKWFVVAPNMLGGCQGTTGPASYAPDGREWGSRFPFITIRDQVATQLALTEALGIRKWAAVIGGSMGGMQSLEWAISNPDRLERVAVLAAPAISNADQIALNSVQLEAIRMDPLFAGGDYYDAEEGPHQGLALARRMALLNYRSPTELNDRFERSWQSGISPLGGGGRYAVESYLDYHGNKFTRRFDANSYIALVQAMSSHDVGRGRGGTVDALRRATATALVLGIDSDRLFPVADQRRIAAHLPANLDGTEPVVISSPFGHDGFLIEDALVGDHLRRLLES</sequence>
<accession>A0ABT9BQ74</accession>
<dbReference type="InterPro" id="IPR008220">
    <property type="entry name" value="HAT_MetX-like"/>
</dbReference>
<keyword evidence="2" id="KW-0963">Cytoplasm</keyword>
<comment type="subcellular location">
    <subcellularLocation>
        <location evidence="2">Cytoplasm</location>
    </subcellularLocation>
</comment>
<dbReference type="PANTHER" id="PTHR32268:SF11">
    <property type="entry name" value="HOMOSERINE O-ACETYLTRANSFERASE"/>
    <property type="match status" value="1"/>
</dbReference>
<name>A0ABT9BQ74_9MICO</name>
<dbReference type="SUPFAM" id="SSF53474">
    <property type="entry name" value="alpha/beta-Hydrolases"/>
    <property type="match status" value="1"/>
</dbReference>
<comment type="catalytic activity">
    <reaction evidence="2">
        <text>L-homoserine + acetyl-CoA = O-acetyl-L-homoserine + CoA</text>
        <dbReference type="Rhea" id="RHEA:13701"/>
        <dbReference type="ChEBI" id="CHEBI:57287"/>
        <dbReference type="ChEBI" id="CHEBI:57288"/>
        <dbReference type="ChEBI" id="CHEBI:57476"/>
        <dbReference type="ChEBI" id="CHEBI:57716"/>
        <dbReference type="EC" id="2.3.1.31"/>
    </reaction>
</comment>
<dbReference type="EC" id="2.3.1.31" evidence="2"/>
<dbReference type="HAMAP" id="MF_00296">
    <property type="entry name" value="MetX_acyltransf"/>
    <property type="match status" value="1"/>
</dbReference>
<evidence type="ECO:0000313" key="5">
    <source>
        <dbReference type="Proteomes" id="UP001241072"/>
    </source>
</evidence>
<evidence type="ECO:0000256" key="2">
    <source>
        <dbReference type="HAMAP-Rule" id="MF_00296"/>
    </source>
</evidence>
<evidence type="ECO:0000259" key="3">
    <source>
        <dbReference type="Pfam" id="PF00561"/>
    </source>
</evidence>
<feature type="active site" evidence="2">
    <location>
        <position position="379"/>
    </location>
</feature>
<comment type="subunit">
    <text evidence="2">Homodimer.</text>
</comment>
<organism evidence="4 5">
    <name type="scientific">Antiquaquibacter soli</name>
    <dbReference type="NCBI Taxonomy" id="3064523"/>
    <lineage>
        <taxon>Bacteria</taxon>
        <taxon>Bacillati</taxon>
        <taxon>Actinomycetota</taxon>
        <taxon>Actinomycetes</taxon>
        <taxon>Micrococcales</taxon>
        <taxon>Microbacteriaceae</taxon>
        <taxon>Antiquaquibacter</taxon>
    </lineage>
</organism>
<dbReference type="PANTHER" id="PTHR32268">
    <property type="entry name" value="HOMOSERINE O-ACETYLTRANSFERASE"/>
    <property type="match status" value="1"/>
</dbReference>
<comment type="caution">
    <text evidence="2">Lacks conserved residue(s) required for the propagation of feature annotation.</text>
</comment>
<keyword evidence="2" id="KW-0028">Amino-acid biosynthesis</keyword>
<dbReference type="Proteomes" id="UP001241072">
    <property type="component" value="Unassembled WGS sequence"/>
</dbReference>
<feature type="active site" description="Nucleophile" evidence="2">
    <location>
        <position position="182"/>
    </location>
</feature>
<feature type="binding site" evidence="2">
    <location>
        <position position="380"/>
    </location>
    <ligand>
        <name>substrate</name>
    </ligand>
</feature>
<reference evidence="4 5" key="1">
    <citation type="submission" date="2023-07" db="EMBL/GenBank/DDBJ databases">
        <title>Protaetiibacter sp. nov WY-16 isolated from soil.</title>
        <authorList>
            <person name="Liu B."/>
            <person name="Wan Y."/>
        </authorList>
    </citation>
    <scope>NUCLEOTIDE SEQUENCE [LARGE SCALE GENOMIC DNA]</scope>
    <source>
        <strain evidence="4 5">WY-16</strain>
    </source>
</reference>
<feature type="binding site" evidence="2">
    <location>
        <position position="252"/>
    </location>
    <ligand>
        <name>substrate</name>
    </ligand>
</feature>
<feature type="domain" description="AB hydrolase-1" evidence="3">
    <location>
        <begin position="77"/>
        <end position="383"/>
    </location>
</feature>
<evidence type="ECO:0000256" key="1">
    <source>
        <dbReference type="ARBA" id="ARBA00022679"/>
    </source>
</evidence>
<proteinExistence type="inferred from homology"/>
<dbReference type="Gene3D" id="1.10.1740.110">
    <property type="match status" value="1"/>
</dbReference>
<gene>
    <name evidence="2" type="primary">metXA</name>
    <name evidence="4" type="ORF">Q5716_04370</name>
</gene>
<dbReference type="RefSeq" id="WP_305001868.1">
    <property type="nucleotide sequence ID" value="NZ_JAUQUB010000001.1"/>
</dbReference>
<feature type="active site" evidence="2">
    <location>
        <position position="346"/>
    </location>
</feature>
<dbReference type="Gene3D" id="3.40.50.1820">
    <property type="entry name" value="alpha/beta hydrolase"/>
    <property type="match status" value="1"/>
</dbReference>
<dbReference type="NCBIfam" id="NF001209">
    <property type="entry name" value="PRK00175.1"/>
    <property type="match status" value="1"/>
</dbReference>
<comment type="caution">
    <text evidence="4">The sequence shown here is derived from an EMBL/GenBank/DDBJ whole genome shotgun (WGS) entry which is preliminary data.</text>
</comment>
<dbReference type="GO" id="GO:0004414">
    <property type="term" value="F:homoserine O-acetyltransferase activity"/>
    <property type="evidence" value="ECO:0007669"/>
    <property type="project" value="UniProtKB-EC"/>
</dbReference>
<keyword evidence="2 4" id="KW-0012">Acyltransferase</keyword>
<comment type="function">
    <text evidence="2">Transfers an acetyl group from acetyl-CoA to L-homoserine, forming acetyl-L-homoserine.</text>
</comment>
<dbReference type="Pfam" id="PF00561">
    <property type="entry name" value="Abhydrolase_1"/>
    <property type="match status" value="1"/>
</dbReference>
<keyword evidence="5" id="KW-1185">Reference proteome</keyword>
<evidence type="ECO:0000313" key="4">
    <source>
        <dbReference type="EMBL" id="MDO7881457.1"/>
    </source>
</evidence>
<dbReference type="NCBIfam" id="TIGR01392">
    <property type="entry name" value="homoserO_Ac_trn"/>
    <property type="match status" value="1"/>
</dbReference>
<protein>
    <recommendedName>
        <fullName evidence="2">Homoserine O-acetyltransferase</fullName>
        <shortName evidence="2">HAT</shortName>
        <ecNumber evidence="2">2.3.1.31</ecNumber>
    </recommendedName>
    <alternativeName>
        <fullName evidence="2">Homoserine transacetylase</fullName>
        <shortName evidence="2">HTA</shortName>
    </alternativeName>
</protein>
<dbReference type="InterPro" id="IPR029058">
    <property type="entry name" value="AB_hydrolase_fold"/>
</dbReference>
<dbReference type="EMBL" id="JAUQUB010000001">
    <property type="protein sequence ID" value="MDO7881457.1"/>
    <property type="molecule type" value="Genomic_DNA"/>
</dbReference>
<comment type="similarity">
    <text evidence="2">Belongs to the AB hydrolase superfamily. MetX family.</text>
</comment>
<keyword evidence="2" id="KW-0486">Methionine biosynthesis</keyword>
<comment type="pathway">
    <text evidence="2">Amino-acid biosynthesis; L-methionine biosynthesis via de novo pathway; O-acetyl-L-homoserine from L-homoserine: step 1/1.</text>
</comment>
<dbReference type="InterPro" id="IPR000073">
    <property type="entry name" value="AB_hydrolase_1"/>
</dbReference>
<dbReference type="PIRSF" id="PIRSF000443">
    <property type="entry name" value="Homoser_Ac_trans"/>
    <property type="match status" value="1"/>
</dbReference>
<keyword evidence="1 2" id="KW-0808">Transferase</keyword>